<dbReference type="MassIVE" id="H3BVH4"/>
<accession>H3BVH4</accession>
<dbReference type="Gene3D" id="6.10.140.140">
    <property type="match status" value="1"/>
</dbReference>
<dbReference type="HOGENOM" id="CLU_002678_69_14_1"/>
<organism evidence="2 3">
    <name type="scientific">Homo sapiens</name>
    <name type="common">Human</name>
    <dbReference type="NCBI Taxonomy" id="9606"/>
    <lineage>
        <taxon>Eukaryota</taxon>
        <taxon>Metazoa</taxon>
        <taxon>Chordata</taxon>
        <taxon>Craniata</taxon>
        <taxon>Vertebrata</taxon>
        <taxon>Euteleostomi</taxon>
        <taxon>Mammalia</taxon>
        <taxon>Eutheria</taxon>
        <taxon>Euarchontoglires</taxon>
        <taxon>Primates</taxon>
        <taxon>Haplorrhini</taxon>
        <taxon>Catarrhini</taxon>
        <taxon>Hominidae</taxon>
        <taxon>Homo</taxon>
    </lineage>
</organism>
<dbReference type="PANTHER" id="PTHR23232:SF158">
    <property type="entry name" value="KRAB DOMAIN-CONTAINING PROTEIN 5"/>
    <property type="match status" value="1"/>
</dbReference>
<dbReference type="BioMuta" id="ENSG00000257355"/>
<dbReference type="GO" id="GO:0006355">
    <property type="term" value="P:regulation of DNA-templated transcription"/>
    <property type="evidence" value="ECO:0007669"/>
    <property type="project" value="InterPro"/>
</dbReference>
<dbReference type="PROSITE" id="PS50805">
    <property type="entry name" value="KRAB"/>
    <property type="match status" value="1"/>
</dbReference>
<protein>
    <recommendedName>
        <fullName evidence="1">KRAB domain-containing protein</fullName>
    </recommendedName>
</protein>
<evidence type="ECO:0000313" key="2">
    <source>
        <dbReference type="Ensembl" id="ENSP00000458124.1"/>
    </source>
</evidence>
<reference evidence="2 3" key="3">
    <citation type="journal article" date="2004" name="Nature">
        <title>Finishing the euchromatic sequence of the human genome.</title>
        <authorList>
            <consortium name="International Human Genome Sequencing Consortium"/>
        </authorList>
    </citation>
    <scope>NUCLEOTIDE SEQUENCE [LARGE SCALE GENOMIC DNA]</scope>
</reference>
<dbReference type="EMBL" id="KF456496">
    <property type="status" value="NOT_ANNOTATED_CDS"/>
    <property type="molecule type" value="Genomic_DNA"/>
</dbReference>
<reference evidence="2 3" key="1">
    <citation type="journal article" date="2001" name="Nature">
        <title>Initial sequencing and analysis of the human genome.</title>
        <authorList>
            <consortium name="International Human Genome Sequencing Consortium"/>
            <person name="Lander E.S."/>
            <person name="Linton L.M."/>
            <person name="Birren B."/>
            <person name="Nusbaum C."/>
            <person name="Zody M.C."/>
            <person name="Baldwin J."/>
            <person name="Devon K."/>
            <person name="Dewar K."/>
            <person name="Doyle M."/>
            <person name="FitzHugh W."/>
            <person name="Funke R."/>
            <person name="Gage D."/>
            <person name="Harris K."/>
            <person name="Heaford A."/>
            <person name="Howland J."/>
            <person name="Kann L."/>
            <person name="Lehoczky J."/>
            <person name="LeVine R."/>
            <person name="McEwan P."/>
            <person name="McKernan K."/>
            <person name="Meldrim J."/>
            <person name="Mesirov J.P."/>
            <person name="Miranda C."/>
            <person name="Morris W."/>
            <person name="Naylor J."/>
            <person name="Raymond C."/>
            <person name="Rosetti M."/>
            <person name="Santos R."/>
            <person name="Sheridan A."/>
            <person name="Sougnez C."/>
            <person name="Stange-Thomann N."/>
            <person name="Stojanovic N."/>
            <person name="Subramanian A."/>
            <person name="Wyman D."/>
            <person name="Rogers J."/>
            <person name="Sulston J."/>
            <person name="Ainscough R."/>
            <person name="Beck S."/>
            <person name="Bentley D."/>
            <person name="Burton J."/>
            <person name="Clee C."/>
            <person name="Carter N."/>
            <person name="Coulson A."/>
            <person name="Deadman R."/>
            <person name="Deloukas P."/>
            <person name="Dunham A."/>
            <person name="Dunham I."/>
            <person name="Durbin R."/>
            <person name="French L."/>
            <person name="Grafham D."/>
            <person name="Gregory S."/>
            <person name="Hubbard T."/>
            <person name="Humphray S."/>
            <person name="Hunt A."/>
            <person name="Jones M."/>
            <person name="Lloyd C."/>
            <person name="McMurray A."/>
            <person name="Matthews L."/>
            <person name="Mercer S."/>
            <person name="Milne S."/>
            <person name="Mullikin J.C."/>
            <person name="Mungall A."/>
            <person name="Plumb R."/>
            <person name="Ross M."/>
            <person name="Shownkeen R."/>
            <person name="Sims S."/>
            <person name="Waterston R.H."/>
            <person name="Wilson R.K."/>
            <person name="Hillier L.W."/>
            <person name="McPherson J.D."/>
            <person name="Marra M.A."/>
            <person name="Mardis E.R."/>
            <person name="Fulton L.A."/>
            <person name="Chinwalla A.T."/>
            <person name="Pepin K.H."/>
            <person name="Gish W.R."/>
            <person name="Chissoe S.L."/>
            <person name="Wendl M.C."/>
            <person name="Delehaunty K.D."/>
            <person name="Miner T.L."/>
            <person name="Delehaunty A."/>
            <person name="Kramer J.B."/>
            <person name="Cook L.L."/>
            <person name="Fulton R.S."/>
            <person name="Johnson D.L."/>
            <person name="Minx P.J."/>
            <person name="Clifton S.W."/>
            <person name="Hawkins T."/>
            <person name="Branscomb E."/>
            <person name="Predki P."/>
            <person name="Richardson P."/>
            <person name="Wenning S."/>
            <person name="Slezak T."/>
            <person name="Doggett N."/>
            <person name="Cheng J.F."/>
            <person name="Olsen A."/>
            <person name="Lucas S."/>
            <person name="Elkin C."/>
            <person name="Uberbacher E."/>
            <person name="Frazier M."/>
            <person name="Gibbs R.A."/>
            <person name="Muzny D.M."/>
            <person name="Scherer S.E."/>
            <person name="Bouck J.B."/>
            <person name="Sodergren E.J."/>
            <person name="Worley K.C."/>
            <person name="Rives C.M."/>
            <person name="Gorrell J.H."/>
            <person name="Metzker M.L."/>
            <person name="Naylor S.L."/>
            <person name="Kucherlapati R.S."/>
            <person name="Nelson D.L."/>
            <person name="Weinstock G.M."/>
            <person name="Sakaki Y."/>
            <person name="Fujiyama A."/>
            <person name="Hattori M."/>
            <person name="Yada T."/>
            <person name="Toyoda A."/>
            <person name="Itoh T."/>
            <person name="Kawagoe C."/>
            <person name="Watanabe H."/>
            <person name="Totoki Y."/>
            <person name="Taylor T."/>
            <person name="Weissenbach J."/>
            <person name="Heilig R."/>
            <person name="Saurin W."/>
            <person name="Artiguenave F."/>
            <person name="Brottier P."/>
            <person name="Bruls T."/>
            <person name="Pelletier E."/>
            <person name="Robert C."/>
            <person name="Wincker P."/>
            <person name="Smith D.R."/>
            <person name="Doucette-Stamm L."/>
            <person name="Rubenfield M."/>
            <person name="Weinstock K."/>
            <person name="Lee H.M."/>
            <person name="Dubois J."/>
            <person name="Rosenthal A."/>
            <person name="Platzer M."/>
            <person name="Nyakatura G."/>
            <person name="Taudien S."/>
            <person name="Rump A."/>
            <person name="Yang H."/>
            <person name="Yu J."/>
            <person name="Wang J."/>
            <person name="Huang G."/>
            <person name="Gu J."/>
            <person name="Hood L."/>
            <person name="Rowen L."/>
            <person name="Madan A."/>
            <person name="Qin S."/>
            <person name="Davis R.W."/>
            <person name="Federspiel N.A."/>
            <person name="Abola A.P."/>
            <person name="Proctor M.J."/>
            <person name="Myers R.M."/>
            <person name="Schmutz J."/>
            <person name="Dickson M."/>
            <person name="Grimwood J."/>
            <person name="Cox D.R."/>
            <person name="Olson M.V."/>
            <person name="Kaul R."/>
            <person name="Raymond C."/>
            <person name="Shimizu N."/>
            <person name="Kawasaki K."/>
            <person name="Minoshima S."/>
            <person name="Evans G.A."/>
            <person name="Athanasiou M."/>
            <person name="Schultz R."/>
            <person name="Roe B.A."/>
            <person name="Chen F."/>
            <person name="Pan H."/>
            <person name="Ramser J."/>
            <person name="Lehrach H."/>
            <person name="Reinhardt R."/>
            <person name="McCombie W.R."/>
            <person name="de la Bastide M."/>
            <person name="Dedhia N."/>
            <person name="Blocker H."/>
            <person name="Hornischer K."/>
            <person name="Nordsiek G."/>
            <person name="Agarwala R."/>
            <person name="Aravind L."/>
            <person name="Bailey J.A."/>
            <person name="Bateman A."/>
            <person name="Batzoglou S."/>
            <person name="Birney E."/>
            <person name="Bork P."/>
            <person name="Brown D.G."/>
            <person name="Burge C.B."/>
            <person name="Cerutti L."/>
            <person name="Chen H.C."/>
            <person name="Church D."/>
            <person name="Clamp M."/>
            <person name="Copley R.R."/>
            <person name="Doerks T."/>
            <person name="Eddy S.R."/>
            <person name="Eichler E.E."/>
            <person name="Furey T.S."/>
            <person name="Galagan J."/>
            <person name="Gilbert J.G."/>
            <person name="Harmon C."/>
            <person name="Hayashizaki Y."/>
            <person name="Haussler D."/>
            <person name="Hermjakob H."/>
            <person name="Hokamp K."/>
            <person name="Jang W."/>
            <person name="Johnson L.S."/>
            <person name="Jones T.A."/>
            <person name="Kasif S."/>
            <person name="Kaspryzk A."/>
            <person name="Kennedy S."/>
            <person name="Kent W.J."/>
            <person name="Kitts P."/>
            <person name="Koonin E.V."/>
            <person name="Korf I."/>
            <person name="Kulp D."/>
            <person name="Lancet D."/>
            <person name="Lowe T.M."/>
            <person name="McLysaght A."/>
            <person name="Mikkelsen T."/>
            <person name="Moran J.V."/>
            <person name="Mulder N."/>
            <person name="Pollara V.J."/>
            <person name="Ponting C.P."/>
            <person name="Schuler G."/>
            <person name="Schultz J."/>
            <person name="Slater G."/>
            <person name="Smit A.F."/>
            <person name="Stupka E."/>
            <person name="Szustakowski J."/>
            <person name="Thierry-Mieg D."/>
            <person name="Thierry-Mieg J."/>
            <person name="Wagner L."/>
            <person name="Wallis J."/>
            <person name="Wheeler R."/>
            <person name="Williams A."/>
            <person name="Wolf Y.I."/>
            <person name="Wolfe K.H."/>
            <person name="Yang S.P."/>
            <person name="Yeh R.F."/>
            <person name="Collins F."/>
            <person name="Guyer M.S."/>
            <person name="Peterson J."/>
            <person name="Felsenfeld A."/>
            <person name="Wetterstrand K.A."/>
            <person name="Patrinos A."/>
            <person name="Morgan M.J."/>
            <person name="de Jong P."/>
            <person name="Catanese J.J."/>
            <person name="Osoegawa K."/>
            <person name="Shizuya H."/>
            <person name="Choi S."/>
            <person name="Chen Y.J."/>
        </authorList>
    </citation>
    <scope>NUCLEOTIDE SEQUENCE [LARGE SCALE GENOMIC DNA]</scope>
</reference>
<dbReference type="RNAct" id="H3BVH4">
    <property type="molecule type" value="protein"/>
</dbReference>
<dbReference type="UCSC" id="uc060tww.1">
    <property type="organism name" value="human"/>
</dbReference>
<dbReference type="SMR" id="H3BVH4"/>
<reference evidence="2 3" key="2">
    <citation type="journal article" date="2004" name="Nature">
        <title>The DNA sequence and biology of human chromosome 19.</title>
        <authorList>
            <person name="Grimwood J."/>
            <person name="Gordon L.A."/>
            <person name="Olsen A."/>
            <person name="Terry A."/>
            <person name="Schmutz J."/>
            <person name="Lamerdin J."/>
            <person name="Hellsten U."/>
            <person name="Goodstein D."/>
            <person name="Couronne O."/>
            <person name="Tran-Gyamfi M."/>
            <person name="Aerts A."/>
            <person name="Altherr M."/>
            <person name="Ashworth L."/>
            <person name="Bajorek E."/>
            <person name="Black S."/>
            <person name="Branscomb E."/>
            <person name="Caenepeel S."/>
            <person name="Carrano A."/>
            <person name="Caoile C."/>
            <person name="Chan Y.M."/>
            <person name="Christensen M."/>
            <person name="Cleland C.A."/>
            <person name="Copeland A."/>
            <person name="Dalin E."/>
            <person name="Dehal P."/>
            <person name="Denys M."/>
            <person name="Detter J.C."/>
            <person name="Escobar J."/>
            <person name="Flowers D."/>
            <person name="Fotopulos D."/>
            <person name="Garcia C."/>
            <person name="Georgescu A.M."/>
            <person name="Glavina T."/>
            <person name="Gomez M."/>
            <person name="Gonzales E."/>
            <person name="Groza M."/>
            <person name="Hammon N."/>
            <person name="Hawkins T."/>
            <person name="Haydu L."/>
            <person name="Ho I."/>
            <person name="Huang W."/>
            <person name="Israni S."/>
            <person name="Jett J."/>
            <person name="Kadner K."/>
            <person name="Kimball H."/>
            <person name="Kobayashi A."/>
            <person name="Larionov V."/>
            <person name="Leem S.H."/>
            <person name="Lopez F."/>
            <person name="Lou Y."/>
            <person name="Lowry S."/>
            <person name="Malfatti S."/>
            <person name="Martinez D."/>
            <person name="McCready P."/>
            <person name="Medina C."/>
            <person name="Morgan J."/>
            <person name="Nelson K."/>
            <person name="Nolan M."/>
            <person name="Ovcharenko I."/>
            <person name="Pitluck S."/>
            <person name="Pollard M."/>
            <person name="Popkie A.P."/>
            <person name="Predki P."/>
            <person name="Quan G."/>
            <person name="Ramirez L."/>
            <person name="Rash S."/>
            <person name="Retterer J."/>
            <person name="Rodriguez A."/>
            <person name="Rogers S."/>
            <person name="Salamov A."/>
            <person name="Salazar A."/>
            <person name="She X."/>
            <person name="Smith D."/>
            <person name="Slezak T."/>
            <person name="Solovyev V."/>
            <person name="Thayer N."/>
            <person name="Tice H."/>
            <person name="Tsai M."/>
            <person name="Ustaszewska A."/>
            <person name="Vo N."/>
            <person name="Wagner M."/>
            <person name="Wheeler J."/>
            <person name="Wu K."/>
            <person name="Xie G."/>
            <person name="Yang J."/>
            <person name="Dubchak I."/>
            <person name="Furey T.S."/>
            <person name="DeJong P."/>
            <person name="Dickson M."/>
            <person name="Gordon D."/>
            <person name="Eichler E.E."/>
            <person name="Pennacchio L.A."/>
            <person name="Richardson P."/>
            <person name="Stubbs L."/>
            <person name="Rokhsar D.S."/>
            <person name="Myers R.M."/>
            <person name="Rubin E.M."/>
            <person name="Lucas S.M."/>
        </authorList>
    </citation>
    <scope>NUCLEOTIDE SEQUENCE [LARGE SCALE GENOMIC DNA]</scope>
</reference>
<dbReference type="GeneCards" id="ENSG00000257355"/>
<evidence type="ECO:0000313" key="3">
    <source>
        <dbReference type="Proteomes" id="UP000005640"/>
    </source>
</evidence>
<reference evidence="2" key="4">
    <citation type="submission" date="2025-08" db="UniProtKB">
        <authorList>
            <consortium name="Ensembl"/>
        </authorList>
    </citation>
    <scope>IDENTIFICATION</scope>
</reference>
<dbReference type="EMBL" id="AC022415">
    <property type="status" value="NOT_ANNOTATED_CDS"/>
    <property type="molecule type" value="Genomic_DNA"/>
</dbReference>
<dbReference type="CDD" id="cd07765">
    <property type="entry name" value="KRAB_A-box"/>
    <property type="match status" value="1"/>
</dbReference>
<dbReference type="VEuPathDB" id="HostDB:ENSG00000257355"/>
<proteinExistence type="predicted"/>
<dbReference type="PANTHER" id="PTHR23232">
    <property type="entry name" value="KRAB DOMAIN C2H2 ZINC FINGER"/>
    <property type="match status" value="1"/>
</dbReference>
<dbReference type="Bgee" id="ENSG00000257355">
    <property type="expression patterns" value="Expressed in primordial germ cell in gonad and 49 other cell types or tissues"/>
</dbReference>
<keyword evidence="3" id="KW-1185">Reference proteome</keyword>
<dbReference type="InterPro" id="IPR001909">
    <property type="entry name" value="KRAB"/>
</dbReference>
<dbReference type="Ensembl" id="ENST00000547473.1">
    <property type="protein sequence ID" value="ENSP00000458124.1"/>
    <property type="gene ID" value="ENSG00000257355.1"/>
</dbReference>
<sequence length="76" mass="9342">MDSVAFEDVAVNFTQEEWALLDPSQKNLYREVMQETLRNLTSIGKKWNNQYIEDEHQNPRRNLRCFRIQWPLRMWL</sequence>
<dbReference type="EMBL" id="KC877701">
    <property type="status" value="NOT_ANNOTATED_CDS"/>
    <property type="molecule type" value="Genomic_DNA"/>
</dbReference>
<evidence type="ECO:0000259" key="1">
    <source>
        <dbReference type="PROSITE" id="PS50805"/>
    </source>
</evidence>
<dbReference type="InterPro" id="IPR050169">
    <property type="entry name" value="Krueppel_C2H2_ZnF"/>
</dbReference>
<dbReference type="Proteomes" id="UP000005640">
    <property type="component" value="Chromosome 19"/>
</dbReference>
<dbReference type="AlphaFoldDB" id="H3BVH4"/>
<dbReference type="Pfam" id="PF01352">
    <property type="entry name" value="KRAB"/>
    <property type="match status" value="1"/>
</dbReference>
<feature type="domain" description="KRAB" evidence="1">
    <location>
        <begin position="4"/>
        <end position="76"/>
    </location>
</feature>
<dbReference type="PhylomeDB" id="H3BVH4"/>
<dbReference type="SUPFAM" id="SSF109640">
    <property type="entry name" value="KRAB domain (Kruppel-associated box)"/>
    <property type="match status" value="1"/>
</dbReference>
<dbReference type="SMART" id="SM00349">
    <property type="entry name" value="KRAB"/>
    <property type="match status" value="1"/>
</dbReference>
<dbReference type="EMBL" id="AC008770">
    <property type="status" value="NOT_ANNOTATED_CDS"/>
    <property type="molecule type" value="Genomic_DNA"/>
</dbReference>
<reference evidence="2" key="5">
    <citation type="submission" date="2025-09" db="UniProtKB">
        <authorList>
            <consortium name="Ensembl"/>
        </authorList>
    </citation>
    <scope>IDENTIFICATION</scope>
</reference>
<dbReference type="OMA" id="EDRDENH"/>
<dbReference type="InterPro" id="IPR036051">
    <property type="entry name" value="KRAB_dom_sf"/>
</dbReference>
<name>H3BVH4_HUMAN</name>